<keyword evidence="1" id="KW-1133">Transmembrane helix</keyword>
<dbReference type="PATRIC" id="fig|1410657.5.peg.731"/>
<comment type="caution">
    <text evidence="2">The sequence shown here is derived from an EMBL/GenBank/DDBJ whole genome shotgun (WGS) entry which is preliminary data.</text>
</comment>
<accession>A0A0R2HHN7</accession>
<evidence type="ECO:0000313" key="3">
    <source>
        <dbReference type="Proteomes" id="UP000051841"/>
    </source>
</evidence>
<dbReference type="EMBL" id="JQBL01000002">
    <property type="protein sequence ID" value="KRN51238.1"/>
    <property type="molecule type" value="Genomic_DNA"/>
</dbReference>
<reference evidence="2 3" key="1">
    <citation type="journal article" date="2015" name="Genome Announc.">
        <title>Expanding the biotechnology potential of lactobacilli through comparative genomics of 213 strains and associated genera.</title>
        <authorList>
            <person name="Sun Z."/>
            <person name="Harris H.M."/>
            <person name="McCann A."/>
            <person name="Guo C."/>
            <person name="Argimon S."/>
            <person name="Zhang W."/>
            <person name="Yang X."/>
            <person name="Jeffery I.B."/>
            <person name="Cooney J.C."/>
            <person name="Kagawa T.F."/>
            <person name="Liu W."/>
            <person name="Song Y."/>
            <person name="Salvetti E."/>
            <person name="Wrobel A."/>
            <person name="Rasinkangas P."/>
            <person name="Parkhill J."/>
            <person name="Rea M.C."/>
            <person name="O'Sullivan O."/>
            <person name="Ritari J."/>
            <person name="Douillard F.P."/>
            <person name="Paul Ross R."/>
            <person name="Yang R."/>
            <person name="Briner A.E."/>
            <person name="Felis G.E."/>
            <person name="de Vos W.M."/>
            <person name="Barrangou R."/>
            <person name="Klaenhammer T.R."/>
            <person name="Caufield P.W."/>
            <person name="Cui Y."/>
            <person name="Zhang H."/>
            <person name="O'Toole P.W."/>
        </authorList>
    </citation>
    <scope>NUCLEOTIDE SEQUENCE [LARGE SCALE GENOMIC DNA]</scope>
    <source>
        <strain evidence="2 3">DSM 20405</strain>
    </source>
</reference>
<keyword evidence="1" id="KW-0812">Transmembrane</keyword>
<name>A0A0R2HHN7_9FIRM</name>
<feature type="transmembrane region" description="Helical" evidence="1">
    <location>
        <begin position="86"/>
        <end position="108"/>
    </location>
</feature>
<gene>
    <name evidence="2" type="ORF">IV49_GL000702</name>
</gene>
<keyword evidence="1" id="KW-0472">Membrane</keyword>
<dbReference type="AlphaFoldDB" id="A0A0R2HHN7"/>
<proteinExistence type="predicted"/>
<protein>
    <submittedName>
        <fullName evidence="2">Uncharacterized protein</fullName>
    </submittedName>
</protein>
<sequence length="110" mass="12682">MPKIDIPQYEMPEITAIDPEDTIVGDIKRKIEEQNNLVSQQMSILLEQNQLLADNYDKLKNMYDQQVKLNSESKEELEKSKWYNRWMMVIAIVAMIAAIAGPIVTLVVSK</sequence>
<evidence type="ECO:0000256" key="1">
    <source>
        <dbReference type="SAM" id="Phobius"/>
    </source>
</evidence>
<dbReference type="Proteomes" id="UP000051841">
    <property type="component" value="Unassembled WGS sequence"/>
</dbReference>
<evidence type="ECO:0000313" key="2">
    <source>
        <dbReference type="EMBL" id="KRN51238.1"/>
    </source>
</evidence>
<organism evidence="2 3">
    <name type="scientific">Kandleria vitulina DSM 20405</name>
    <dbReference type="NCBI Taxonomy" id="1410657"/>
    <lineage>
        <taxon>Bacteria</taxon>
        <taxon>Bacillati</taxon>
        <taxon>Bacillota</taxon>
        <taxon>Erysipelotrichia</taxon>
        <taxon>Erysipelotrichales</taxon>
        <taxon>Coprobacillaceae</taxon>
        <taxon>Kandleria</taxon>
    </lineage>
</organism>
<keyword evidence="3" id="KW-1185">Reference proteome</keyword>